<proteinExistence type="predicted"/>
<evidence type="ECO:0000256" key="5">
    <source>
        <dbReference type="ARBA" id="ARBA00023128"/>
    </source>
</evidence>
<organism evidence="9 10">
    <name type="scientific">Sarcophilus harrisii</name>
    <name type="common">Tasmanian devil</name>
    <name type="synonym">Sarcophilus laniarius</name>
    <dbReference type="NCBI Taxonomy" id="9305"/>
    <lineage>
        <taxon>Eukaryota</taxon>
        <taxon>Metazoa</taxon>
        <taxon>Chordata</taxon>
        <taxon>Craniata</taxon>
        <taxon>Vertebrata</taxon>
        <taxon>Euteleostomi</taxon>
        <taxon>Mammalia</taxon>
        <taxon>Metatheria</taxon>
        <taxon>Dasyuromorphia</taxon>
        <taxon>Dasyuridae</taxon>
        <taxon>Sarcophilus</taxon>
    </lineage>
</organism>
<gene>
    <name evidence="9" type="primary">ARMC10</name>
</gene>
<dbReference type="InterPro" id="IPR006911">
    <property type="entry name" value="ARM-rpt_dom"/>
</dbReference>
<dbReference type="InterPro" id="IPR016024">
    <property type="entry name" value="ARM-type_fold"/>
</dbReference>
<keyword evidence="5" id="KW-0496">Mitochondrion</keyword>
<feature type="region of interest" description="Disordered" evidence="7">
    <location>
        <begin position="35"/>
        <end position="72"/>
    </location>
</feature>
<dbReference type="Pfam" id="PF04826">
    <property type="entry name" value="Arm_2"/>
    <property type="match status" value="1"/>
</dbReference>
<dbReference type="GeneTree" id="ENSGT00940000159546"/>
<evidence type="ECO:0000256" key="4">
    <source>
        <dbReference type="ARBA" id="ARBA00022989"/>
    </source>
</evidence>
<dbReference type="FunCoup" id="A0A7N4PZY8">
    <property type="interactions" value="468"/>
</dbReference>
<protein>
    <recommendedName>
        <fullName evidence="8">Armadillo repeat-containing domain-containing protein</fullName>
    </recommendedName>
</protein>
<evidence type="ECO:0000256" key="3">
    <source>
        <dbReference type="ARBA" id="ARBA00022787"/>
    </source>
</evidence>
<dbReference type="PANTHER" id="PTHR15712">
    <property type="entry name" value="ARMADILLO REPEAT CONTAINING PROTEIN"/>
    <property type="match status" value="1"/>
</dbReference>
<dbReference type="Proteomes" id="UP000007648">
    <property type="component" value="Unassembled WGS sequence"/>
</dbReference>
<evidence type="ECO:0000256" key="6">
    <source>
        <dbReference type="ARBA" id="ARBA00023136"/>
    </source>
</evidence>
<feature type="domain" description="Armadillo repeat-containing" evidence="8">
    <location>
        <begin position="183"/>
        <end position="402"/>
    </location>
</feature>
<evidence type="ECO:0000256" key="1">
    <source>
        <dbReference type="ARBA" id="ARBA00004572"/>
    </source>
</evidence>
<evidence type="ECO:0000259" key="8">
    <source>
        <dbReference type="Pfam" id="PF04826"/>
    </source>
</evidence>
<reference evidence="9" key="3">
    <citation type="submission" date="2025-09" db="UniProtKB">
        <authorList>
            <consortium name="Ensembl"/>
        </authorList>
    </citation>
    <scope>IDENTIFICATION</scope>
</reference>
<evidence type="ECO:0000256" key="2">
    <source>
        <dbReference type="ARBA" id="ARBA00022692"/>
    </source>
</evidence>
<dbReference type="GO" id="GO:0005741">
    <property type="term" value="C:mitochondrial outer membrane"/>
    <property type="evidence" value="ECO:0007669"/>
    <property type="project" value="UniProtKB-SubCell"/>
</dbReference>
<dbReference type="InterPro" id="IPR011989">
    <property type="entry name" value="ARM-like"/>
</dbReference>
<keyword evidence="10" id="KW-1185">Reference proteome</keyword>
<dbReference type="Ensembl" id="ENSSHAT00000044995.1">
    <property type="protein sequence ID" value="ENSSHAP00000044468.1"/>
    <property type="gene ID" value="ENSSHAG00000023463.1"/>
</dbReference>
<dbReference type="PANTHER" id="PTHR15712:SF23">
    <property type="entry name" value="ARMADILLO REPEAT CONTAINING 10"/>
    <property type="match status" value="1"/>
</dbReference>
<comment type="subcellular location">
    <subcellularLocation>
        <location evidence="1">Mitochondrion outer membrane</location>
        <topology evidence="1">Single-pass membrane protein</topology>
    </subcellularLocation>
</comment>
<keyword evidence="2" id="KW-0812">Transmembrane</keyword>
<name>A0A7N4PZY8_SARHA</name>
<evidence type="ECO:0000256" key="7">
    <source>
        <dbReference type="SAM" id="MobiDB-lite"/>
    </source>
</evidence>
<dbReference type="InterPro" id="IPR051303">
    <property type="entry name" value="Armcx_regulator"/>
</dbReference>
<reference evidence="9" key="2">
    <citation type="submission" date="2025-08" db="UniProtKB">
        <authorList>
            <consortium name="Ensembl"/>
        </authorList>
    </citation>
    <scope>IDENTIFICATION</scope>
</reference>
<evidence type="ECO:0000313" key="10">
    <source>
        <dbReference type="Proteomes" id="UP000007648"/>
    </source>
</evidence>
<reference evidence="9 10" key="1">
    <citation type="journal article" date="2011" name="Proc. Natl. Acad. Sci. U.S.A.">
        <title>Genetic diversity and population structure of the endangered marsupial Sarcophilus harrisii (Tasmanian devil).</title>
        <authorList>
            <person name="Miller W."/>
            <person name="Hayes V.M."/>
            <person name="Ratan A."/>
            <person name="Petersen D.C."/>
            <person name="Wittekindt N.E."/>
            <person name="Miller J."/>
            <person name="Walenz B."/>
            <person name="Knight J."/>
            <person name="Qi J."/>
            <person name="Zhao F."/>
            <person name="Wang Q."/>
            <person name="Bedoya-Reina O.C."/>
            <person name="Katiyar N."/>
            <person name="Tomsho L.P."/>
            <person name="Kasson L.M."/>
            <person name="Hardie R.A."/>
            <person name="Woodbridge P."/>
            <person name="Tindall E.A."/>
            <person name="Bertelsen M.F."/>
            <person name="Dixon D."/>
            <person name="Pyecroft S."/>
            <person name="Helgen K.M."/>
            <person name="Lesk A.M."/>
            <person name="Pringle T.H."/>
            <person name="Patterson N."/>
            <person name="Zhang Y."/>
            <person name="Kreiss A."/>
            <person name="Woods G.M."/>
            <person name="Jones M.E."/>
            <person name="Schuster S.C."/>
        </authorList>
    </citation>
    <scope>NUCLEOTIDE SEQUENCE [LARGE SCALE GENOMIC DNA]</scope>
</reference>
<sequence>MQLPQPILRPTACTRKTKKPLSFLRWNKQIRTGRPGRATLLGVGGSGGGAELTSSSAEPAPARTRTSESLHVPPPGCSAAVSLCPVLPGAAARRAAGPHENSMGRALEAGWVAGLVLGAGACYCVYRLAWGKEKSRKTAAAGGSRGCPAGPGRTLLLRESGLPVGASPSPPAEDDCTTSFSTLNTQCLKKIICLLESTEDPLIRERALITLGNCAAFSVNQDIIRNLDGLSVIGNMLKDPNPKVKEKALNALNNLSMNIQNQRELKVYISQICEETISSPLNSEVQLAGLRLLTNMTVTNDYQHLIANSVSDLFGLLSLGNENIKIQTLKVLLNLSANPAMTRELLSVQVPSSLISLLDGKMEKEILLRVLTLFANLNDNIKQKENSFAQLQFNNGSLFSLFYGESTECTEKLLSLACHHDINVKEKVAKILTIL</sequence>
<dbReference type="Gene3D" id="1.25.10.10">
    <property type="entry name" value="Leucine-rich Repeat Variant"/>
    <property type="match status" value="2"/>
</dbReference>
<keyword evidence="6" id="KW-0472">Membrane</keyword>
<dbReference type="SUPFAM" id="SSF48371">
    <property type="entry name" value="ARM repeat"/>
    <property type="match status" value="1"/>
</dbReference>
<keyword evidence="4" id="KW-1133">Transmembrane helix</keyword>
<evidence type="ECO:0000313" key="9">
    <source>
        <dbReference type="Ensembl" id="ENSSHAP00000044468.1"/>
    </source>
</evidence>
<dbReference type="AlphaFoldDB" id="A0A7N4PZY8"/>
<keyword evidence="3" id="KW-1000">Mitochondrion outer membrane</keyword>
<dbReference type="InParanoid" id="A0A7N4PZY8"/>
<accession>A0A7N4PZY8</accession>